<name>A0ABX0HY40_9BURK</name>
<protein>
    <submittedName>
        <fullName evidence="1">Uncharacterized protein</fullName>
    </submittedName>
</protein>
<organism evidence="1 2">
    <name type="scientific">Rubrivivax benzoatilyticus</name>
    <dbReference type="NCBI Taxonomy" id="316997"/>
    <lineage>
        <taxon>Bacteria</taxon>
        <taxon>Pseudomonadati</taxon>
        <taxon>Pseudomonadota</taxon>
        <taxon>Betaproteobacteria</taxon>
        <taxon>Burkholderiales</taxon>
        <taxon>Sphaerotilaceae</taxon>
        <taxon>Rubrivivax</taxon>
    </lineage>
</organism>
<proteinExistence type="predicted"/>
<gene>
    <name evidence="1" type="ORF">G7087_14090</name>
</gene>
<dbReference type="Proteomes" id="UP000802098">
    <property type="component" value="Unassembled WGS sequence"/>
</dbReference>
<keyword evidence="2" id="KW-1185">Reference proteome</keyword>
<reference evidence="1 2" key="1">
    <citation type="submission" date="2020-03" db="EMBL/GenBank/DDBJ databases">
        <title>Rubrivivax benzoatilyticus JA2 (sequenced after 10 years sub-culturing).</title>
        <authorList>
            <person name="Gupta D."/>
            <person name="Chintalapati S."/>
            <person name="Chintalapati V.R."/>
        </authorList>
    </citation>
    <scope>NUCLEOTIDE SEQUENCE [LARGE SCALE GENOMIC DNA]</scope>
    <source>
        <strain evidence="1 2">JA2-Mal</strain>
    </source>
</reference>
<accession>A0ABX0HY40</accession>
<evidence type="ECO:0000313" key="1">
    <source>
        <dbReference type="EMBL" id="NHK99513.1"/>
    </source>
</evidence>
<evidence type="ECO:0000313" key="2">
    <source>
        <dbReference type="Proteomes" id="UP000802098"/>
    </source>
</evidence>
<dbReference type="RefSeq" id="WP_009855600.1">
    <property type="nucleotide sequence ID" value="NZ_JAAOCD010000006.1"/>
</dbReference>
<dbReference type="EMBL" id="JAAOCD010000006">
    <property type="protein sequence ID" value="NHK99513.1"/>
    <property type="molecule type" value="Genomic_DNA"/>
</dbReference>
<comment type="caution">
    <text evidence="1">The sequence shown here is derived from an EMBL/GenBank/DDBJ whole genome shotgun (WGS) entry which is preliminary data.</text>
</comment>
<sequence length="106" mass="12073">MNLHEDPSRPAQLIAEMPGHVLVVRVAFAGPLPASREQLSRLLARRLRHPALSWWLGDNCLVVLNRDAQITVSARTAFIGWLLVQPEVVFVAREFPVTRRLHDRLH</sequence>